<evidence type="ECO:0000256" key="1">
    <source>
        <dbReference type="SAM" id="Phobius"/>
    </source>
</evidence>
<comment type="caution">
    <text evidence="2">The sequence shown here is derived from an EMBL/GenBank/DDBJ whole genome shotgun (WGS) entry which is preliminary data.</text>
</comment>
<keyword evidence="1" id="KW-0812">Transmembrane</keyword>
<accession>A0ABU3W0R3</accession>
<proteinExistence type="predicted"/>
<keyword evidence="3" id="KW-1185">Reference proteome</keyword>
<dbReference type="EMBL" id="JAWIIJ010000011">
    <property type="protein sequence ID" value="MDV2080123.1"/>
    <property type="molecule type" value="Genomic_DNA"/>
</dbReference>
<feature type="transmembrane region" description="Helical" evidence="1">
    <location>
        <begin position="259"/>
        <end position="282"/>
    </location>
</feature>
<feature type="transmembrane region" description="Helical" evidence="1">
    <location>
        <begin position="144"/>
        <end position="167"/>
    </location>
</feature>
<feature type="transmembrane region" description="Helical" evidence="1">
    <location>
        <begin position="99"/>
        <end position="119"/>
    </location>
</feature>
<sequence length="292" mass="31906">MDDTTKDQWMDWERFACHCRWLATGLPADTGATEYLRQVDRMLPPELYPQSPQSSGLAGQLHSQLVAAANNQAIRATAALYVALTPASLAKPPPAFRRAALYLGLLVFMAIGMSMLYQARVLPELMAMVALSAPEMAMETRDQFAFLQLMTVLILPLLLLIMVAMGWRLSGLMKLRWTESGGGALGWLALPPVRRAYDRLQATLSYPLVHQGILAHPDGCAVSDYLRAAERNGNALDTELQAVVAEALDRLQEAAGWQLRLATAVVAVLVALTIACFLVSAYSPIFAMGDMM</sequence>
<protein>
    <recommendedName>
        <fullName evidence="4">Type II secretory pathway, component PulF</fullName>
    </recommendedName>
</protein>
<reference evidence="2 3" key="1">
    <citation type="submission" date="2023-10" db="EMBL/GenBank/DDBJ databases">
        <title>Characteristics and mechanism of a salt-tolerant marine origin heterotrophic nitrifying- aerobic denitrifying bacteria Marinobacter xestospongiae HN1.</title>
        <authorList>
            <person name="Qi R."/>
        </authorList>
    </citation>
    <scope>NUCLEOTIDE SEQUENCE [LARGE SCALE GENOMIC DNA]</scope>
    <source>
        <strain evidence="2 3">HN1</strain>
    </source>
</reference>
<keyword evidence="1" id="KW-0472">Membrane</keyword>
<keyword evidence="1" id="KW-1133">Transmembrane helix</keyword>
<dbReference type="RefSeq" id="WP_316974566.1">
    <property type="nucleotide sequence ID" value="NZ_JAWIIJ010000011.1"/>
</dbReference>
<name>A0ABU3W0R3_9GAMM</name>
<evidence type="ECO:0008006" key="4">
    <source>
        <dbReference type="Google" id="ProtNLM"/>
    </source>
</evidence>
<organism evidence="2 3">
    <name type="scientific">Marinobacter xestospongiae</name>
    <dbReference type="NCBI Taxonomy" id="994319"/>
    <lineage>
        <taxon>Bacteria</taxon>
        <taxon>Pseudomonadati</taxon>
        <taxon>Pseudomonadota</taxon>
        <taxon>Gammaproteobacteria</taxon>
        <taxon>Pseudomonadales</taxon>
        <taxon>Marinobacteraceae</taxon>
        <taxon>Marinobacter</taxon>
    </lineage>
</organism>
<evidence type="ECO:0000313" key="3">
    <source>
        <dbReference type="Proteomes" id="UP001269819"/>
    </source>
</evidence>
<evidence type="ECO:0000313" key="2">
    <source>
        <dbReference type="EMBL" id="MDV2080123.1"/>
    </source>
</evidence>
<dbReference type="Proteomes" id="UP001269819">
    <property type="component" value="Unassembled WGS sequence"/>
</dbReference>
<gene>
    <name evidence="2" type="ORF">RYS15_15665</name>
</gene>